<evidence type="ECO:0000313" key="5">
    <source>
        <dbReference type="EMBL" id="MCB4799235.1"/>
    </source>
</evidence>
<feature type="domain" description="Secretion system C-terminal sorting" evidence="4">
    <location>
        <begin position="985"/>
        <end position="1057"/>
    </location>
</feature>
<dbReference type="InterPro" id="IPR003137">
    <property type="entry name" value="PA_domain"/>
</dbReference>
<dbReference type="InterPro" id="IPR036278">
    <property type="entry name" value="Sialidase_sf"/>
</dbReference>
<dbReference type="InterPro" id="IPR015943">
    <property type="entry name" value="WD40/YVTN_repeat-like_dom_sf"/>
</dbReference>
<dbReference type="PANTHER" id="PTHR22702">
    <property type="entry name" value="PROTEASE-ASSOCIATED DOMAIN-CONTAINING PROTEIN"/>
    <property type="match status" value="1"/>
</dbReference>
<dbReference type="Pfam" id="PF18962">
    <property type="entry name" value="Por_Secre_tail"/>
    <property type="match status" value="1"/>
</dbReference>
<dbReference type="SUPFAM" id="SSF50939">
    <property type="entry name" value="Sialidases"/>
    <property type="match status" value="2"/>
</dbReference>
<dbReference type="InterPro" id="IPR046450">
    <property type="entry name" value="PA_dom_sf"/>
</dbReference>
<dbReference type="Pfam" id="PF02225">
    <property type="entry name" value="PA"/>
    <property type="match status" value="1"/>
</dbReference>
<dbReference type="InterPro" id="IPR026444">
    <property type="entry name" value="Secre_tail"/>
</dbReference>
<dbReference type="SUPFAM" id="SSF52025">
    <property type="entry name" value="PA domain"/>
    <property type="match status" value="1"/>
</dbReference>
<keyword evidence="2" id="KW-0325">Glycoprotein</keyword>
<evidence type="ECO:0000256" key="1">
    <source>
        <dbReference type="ARBA" id="ARBA00022729"/>
    </source>
</evidence>
<keyword evidence="6" id="KW-1185">Reference proteome</keyword>
<sequence length="1059" mass="114167">MKKLLPFVLIFVLGVFLFNLLSNSNETEKQNEIASIKLKHKNYVENNPFKEVLKLSKKDRKAAGLPPNKYLEEQWILTMNPELGRPTPLKVAELQKELLNNNSIYSRTPGDKEDNLWIERGPNNVGGRTRALMFDPNDTTDETVFAGGVSGGLWKNTNISNPNSEWTLLDIPENLAVSSIAFDPNNTQIFYVGTGESYVGHSDGAVNGDGLWKSSDGGNSWTQIFGGSTGESYFVSASTITVNSPSSIAADYQSYPTTAFGSEITTTITAEFILANDTSGGEPTEGCNTFGADATGKIAVIRRGNCNFDDKVRYAEDAGAIGVIMMNNVSGEPVPMGGDDTTITIPSVMISMEDGDLIEAALNSGTVTGSLNPSTGNFTALVVPGIQHINDIKIKNNNGTSEIYVAASDASYGSSNAATTIGGLSYGVYKSVDEGTTWTESSLPLTANGNKYCPNDIEVSADGTIWMSTTNSKLYGDGGGSIFSSNDGDTFNLVYEVGNAARTQIAVSNTNAGVIYVLAETTSGVTILSTTSAFVPSFGVRTKTLPNDDDTDISATDFTRGQAFYDLLLEVSPDNDDVLYTGGIDLFKSTDGADTWSQFSHWYGGWGHQYVHADQHIAAFGNNDSNKVIFGNDGGVYYSADGGTTTEERNNGFNTSQFYTVGVGPTTAYTGDYFAGGLQDNGTQLVENGNPTGTSAATEIYGGDGAYTFFDQDGTDRYLIRNYVYNSGINLYNFDGDNVTINNEDASNGAFINPQDLDSNLDILYSNYTGTEVSIMRYSGIKSSATLTQDILTDDELTASPTAFKVSPYTTTSTTLFVGTFLGDVILVENANTATPTWTNLDGNELVGSVSDIELGQSEDDIFVTMHNYGVNNIWYSNDGGSTWQEKDGNLPDIPVKTILQNPLNLEEVIIGTELGVWYTNNFSSSSPTWETSYNGMSNVKVLDLDLRDDNMVFAATYGRGIFSGQFTGESLSIQETLTQSEFRLYPTVTTGEISIKSASNIGETKLNIYDISGKNVFSTQLNLDNTASKLDLNSLRTGIYLVKATNNNKTITTKIIRK</sequence>
<organism evidence="5 6">
    <name type="scientific">Neotamlana laminarinivorans</name>
    <dbReference type="NCBI Taxonomy" id="2883124"/>
    <lineage>
        <taxon>Bacteria</taxon>
        <taxon>Pseudomonadati</taxon>
        <taxon>Bacteroidota</taxon>
        <taxon>Flavobacteriia</taxon>
        <taxon>Flavobacteriales</taxon>
        <taxon>Flavobacteriaceae</taxon>
        <taxon>Neotamlana</taxon>
    </lineage>
</organism>
<dbReference type="AlphaFoldDB" id="A0A9X1I1G8"/>
<evidence type="ECO:0000259" key="4">
    <source>
        <dbReference type="Pfam" id="PF18962"/>
    </source>
</evidence>
<dbReference type="EMBL" id="JAJAPW010000004">
    <property type="protein sequence ID" value="MCB4799235.1"/>
    <property type="molecule type" value="Genomic_DNA"/>
</dbReference>
<dbReference type="NCBIfam" id="TIGR04183">
    <property type="entry name" value="Por_Secre_tail"/>
    <property type="match status" value="1"/>
</dbReference>
<feature type="domain" description="PA" evidence="3">
    <location>
        <begin position="283"/>
        <end position="357"/>
    </location>
</feature>
<protein>
    <submittedName>
        <fullName evidence="5">T9SS type A sorting domain-containing protein</fullName>
    </submittedName>
</protein>
<gene>
    <name evidence="5" type="ORF">LG649_10280</name>
</gene>
<dbReference type="CDD" id="cd04818">
    <property type="entry name" value="PA_subtilisin_1"/>
    <property type="match status" value="1"/>
</dbReference>
<dbReference type="Gene3D" id="3.50.30.30">
    <property type="match status" value="1"/>
</dbReference>
<accession>A0A9X1I1G8</accession>
<dbReference type="Gene3D" id="2.130.10.10">
    <property type="entry name" value="YVTN repeat-like/Quinoprotein amine dehydrogenase"/>
    <property type="match status" value="3"/>
</dbReference>
<proteinExistence type="predicted"/>
<name>A0A9X1I1G8_9FLAO</name>
<dbReference type="PANTHER" id="PTHR22702:SF1">
    <property type="entry name" value="PROTEASE-ASSOCIATED DOMAIN-CONTAINING PROTEIN 1"/>
    <property type="match status" value="1"/>
</dbReference>
<comment type="caution">
    <text evidence="5">The sequence shown here is derived from an EMBL/GenBank/DDBJ whole genome shotgun (WGS) entry which is preliminary data.</text>
</comment>
<evidence type="ECO:0000259" key="3">
    <source>
        <dbReference type="Pfam" id="PF02225"/>
    </source>
</evidence>
<evidence type="ECO:0000256" key="2">
    <source>
        <dbReference type="ARBA" id="ARBA00023180"/>
    </source>
</evidence>
<reference evidence="5" key="1">
    <citation type="submission" date="2021-10" db="EMBL/GenBank/DDBJ databases">
        <title>Tamlana sargassums sp. nov., and Tamlana laminarinivorans sp. nov., two new bacteria isolated from the brown alga.</title>
        <authorList>
            <person name="Li J."/>
        </authorList>
    </citation>
    <scope>NUCLEOTIDE SEQUENCE</scope>
    <source>
        <strain evidence="5">PT2-4</strain>
    </source>
</reference>
<dbReference type="Proteomes" id="UP001139199">
    <property type="component" value="Unassembled WGS sequence"/>
</dbReference>
<evidence type="ECO:0000313" key="6">
    <source>
        <dbReference type="Proteomes" id="UP001139199"/>
    </source>
</evidence>
<keyword evidence="1" id="KW-0732">Signal</keyword>
<dbReference type="RefSeq" id="WP_226543746.1">
    <property type="nucleotide sequence ID" value="NZ_JAJAPW010000004.1"/>
</dbReference>